<sequence>MTTAPTPLLFPHVLDANRLDQLDDSHGLTQADLEWLHHAALPSHTLRHAQTPPMEAQTIHLQAEDKPSVPLAGCLTLKALTDKSPAAVKPAFLYTPYGGIQKFDSPEALDSHLENLLKDKAQRDELFRLLSIPQRSELNGASVITSSRQTIRGDVFATLIESVEQAQGLNAQAMVSELVKLPSLAVMLDQVLNEVLSNFDHKQARVALSADAGPGTMGAGRVARNLSLAEAVLVYFHHQGRPAGHDVDFIHPGITTTSSNRQQWQAILRDTARNLLPKLAARLDTYWDAIAPFHAPRRDFLAQVISDGFRAAVFIQREKRQLTEAQSQELLRLYRSSGPQEPLLFVESVRLWEYAPLYVELAGSLMISGKEHYLYTPHHGLSSVDGHLGFKAALLGAPTSVARKDALYSLLSLQERNRFLRLDEPHVSGKTLSYPVFESLAEAIIDKQMNNLHYALEMSRQGDMDVHALVDKALDIRSLINGKLLEQQAHGHWNTQPSFYGELRLSNFMADRLERQGNSYQSVEQAFNGLFSQLPQSTDVALDDELRALLPELTHVFSQGVRAEAELRELNGTLPPAAHDLIRTVFAFDAENPDRTQRLGVKGFRPDVYSLRLSCTLDGSTVYLPLPNCFLLTERGGLDTPYSGLGIFWSPADGFRAFSSVELATQQLNRYLLDSQRRFGLLANLPPAQRKPHGLYRLASFELIEDNVLVNRMNSFIGYFEAEHGYLRQLKAGDWRLAGPALVDSLRALVRKGAPTNLMRAAQIAEADRWQQTLPAWLGTAALEDQRLHIDLLEQYKGSVSDGKDYLDGVEPLAVYVNARLKTLLTARFADNKLDPATLLVTPKLALAGPARSLTEFALSHLNITALPGFKVSSSTGQKLPDNLNETAIRQILLSLDISGTYKNQVLEYLSDTGAGVEDRKRRFRQQVPWQLLQHAHARHLQQHLSPTAFDLIRQVLDIPDGLARQAVEGADAVIRPLELIKTAGATAVKALGLYLIGRGANGTGPQILYAPYHTGHCFTEFKDEASVVSTFNTPGALQDLLLRRLPEHQQATFKNLFASTVGHLSEITLAANPIQTNLLDTLFNDNRQLLSQMLDTQTDRHRQFDWETVLHLFSARVKFIGRQLQGKLAFIETLWESYQDFKASAEALQQHDWKAGLHNFIAGAAEMVSLGWMNRDDTFGLLAPVEPVAQDIRVLTPPRWQDIASTAPTRTNLRVFQALGVSLADLQQSATDGIYRAQASGRFYTSVAGQVFEVAKANRTWRVVHENGEGPLLTLSHDRRKWLIDPQRQTIRYGKVMSTLANAYSDHKAGETLNIEARGMDKIRRKYPRQATVIVQALETARYYCANALDNLDRIEQGVSAGSRLDTFFKAFFGVYTVDVALIKKVHAAISPLCQALANPAWEWQNGQRIVIGSLKDPADGATAFVLEPEEKGRIYLTQLFFDPGLDGYKALVPQTFNVDAHAQAATLIHEISHQLYDTLDIIYLDAPLPFLDLISRSTHLGRVAYNQQEELQHHGFSLSTPRSKLFREWDSAAKELRSLEFFPRHQDTVKAILEMTGAASLDQARDAFLDPHLPKKRIDVILRNADSMTLLVCELGRQLDAA</sequence>
<reference evidence="3" key="2">
    <citation type="submission" date="2015-03" db="EMBL/GenBank/DDBJ databases">
        <authorList>
            <person name="Deng P."/>
            <person name="Lu S."/>
        </authorList>
    </citation>
    <scope>NUCLEOTIDE SEQUENCE [LARGE SCALE GENOMIC DNA]</scope>
    <source>
        <strain evidence="3">UFB2</strain>
    </source>
</reference>
<evidence type="ECO:0000259" key="1">
    <source>
        <dbReference type="Pfam" id="PF20178"/>
    </source>
</evidence>
<name>A0A0G3GG10_9PSED</name>
<dbReference type="Proteomes" id="UP000035212">
    <property type="component" value="Chromosome"/>
</dbReference>
<feature type="domain" description="Dermonecrotic toxin N-terminal" evidence="1">
    <location>
        <begin position="852"/>
        <end position="1028"/>
    </location>
</feature>
<evidence type="ECO:0000313" key="3">
    <source>
        <dbReference type="Proteomes" id="UP000035212"/>
    </source>
</evidence>
<reference evidence="2 3" key="1">
    <citation type="journal article" date="2015" name="Stand. Genomic Sci.">
        <title>Complete genome of Pseudomonas chlororaphis strain UFB2, a soil bacterium with antibacterial activity against bacterial canker pathogen of tomato.</title>
        <authorList>
            <person name="Deng P."/>
            <person name="Wang X."/>
            <person name="Baird S.M."/>
            <person name="Lu S.E."/>
        </authorList>
    </citation>
    <scope>NUCLEOTIDE SEQUENCE [LARGE SCALE GENOMIC DNA]</scope>
    <source>
        <strain evidence="2 3">UFB2</strain>
    </source>
</reference>
<accession>A0A0G3GG10</accession>
<dbReference type="GO" id="GO:0008237">
    <property type="term" value="F:metallopeptidase activity"/>
    <property type="evidence" value="ECO:0007669"/>
    <property type="project" value="InterPro"/>
</dbReference>
<dbReference type="Gene3D" id="3.40.390.10">
    <property type="entry name" value="Collagenase (Catalytic Domain)"/>
    <property type="match status" value="1"/>
</dbReference>
<protein>
    <recommendedName>
        <fullName evidence="1">Dermonecrotic toxin N-terminal domain-containing protein</fullName>
    </recommendedName>
</protein>
<evidence type="ECO:0000313" key="2">
    <source>
        <dbReference type="EMBL" id="AKK00074.1"/>
    </source>
</evidence>
<organism evidence="2 3">
    <name type="scientific">Pseudomonas chlororaphis</name>
    <dbReference type="NCBI Taxonomy" id="587753"/>
    <lineage>
        <taxon>Bacteria</taxon>
        <taxon>Pseudomonadati</taxon>
        <taxon>Pseudomonadota</taxon>
        <taxon>Gammaproteobacteria</taxon>
        <taxon>Pseudomonadales</taxon>
        <taxon>Pseudomonadaceae</taxon>
        <taxon>Pseudomonas</taxon>
    </lineage>
</organism>
<dbReference type="PATRIC" id="fig|587753.11.peg.3909"/>
<dbReference type="InterPro" id="IPR046673">
    <property type="entry name" value="ToxA_N"/>
</dbReference>
<dbReference type="Pfam" id="PF20178">
    <property type="entry name" value="ToxA_N"/>
    <property type="match status" value="1"/>
</dbReference>
<gene>
    <name evidence="2" type="ORF">VM99_19095</name>
</gene>
<dbReference type="InterPro" id="IPR024079">
    <property type="entry name" value="MetalloPept_cat_dom_sf"/>
</dbReference>
<proteinExistence type="predicted"/>
<dbReference type="EMBL" id="CP011020">
    <property type="protein sequence ID" value="AKK00074.1"/>
    <property type="molecule type" value="Genomic_DNA"/>
</dbReference>